<protein>
    <submittedName>
        <fullName evidence="1">Uncharacterized protein</fullName>
    </submittedName>
</protein>
<sequence>MESMTDAKESQWTAPDQLQYPYNFTSKNFEKCSEPSRTVLPYIESVENKWRWCGDWECSNWKGGSSFEPVYREYEPPGHRVRQRVWKRFRVRAIEREKQTKYVIEHQVRFDSDFWTPPIVESNPPHYVDEYGNEKYTPSVFDGMELKTTKWQVVVDITTDEEGWQYSTGITFFFFFKKKKVVLKN</sequence>
<proteinExistence type="predicted"/>
<keyword evidence="2" id="KW-1185">Reference proteome</keyword>
<evidence type="ECO:0000313" key="2">
    <source>
        <dbReference type="Proteomes" id="UP000023152"/>
    </source>
</evidence>
<accession>X6NC50</accession>
<reference evidence="1 2" key="1">
    <citation type="journal article" date="2013" name="Curr. Biol.">
        <title>The Genome of the Foraminiferan Reticulomyxa filosa.</title>
        <authorList>
            <person name="Glockner G."/>
            <person name="Hulsmann N."/>
            <person name="Schleicher M."/>
            <person name="Noegel A.A."/>
            <person name="Eichinger L."/>
            <person name="Gallinger C."/>
            <person name="Pawlowski J."/>
            <person name="Sierra R."/>
            <person name="Euteneuer U."/>
            <person name="Pillet L."/>
            <person name="Moustafa A."/>
            <person name="Platzer M."/>
            <person name="Groth M."/>
            <person name="Szafranski K."/>
            <person name="Schliwa M."/>
        </authorList>
    </citation>
    <scope>NUCLEOTIDE SEQUENCE [LARGE SCALE GENOMIC DNA]</scope>
</reference>
<comment type="caution">
    <text evidence="1">The sequence shown here is derived from an EMBL/GenBank/DDBJ whole genome shotgun (WGS) entry which is preliminary data.</text>
</comment>
<dbReference type="Proteomes" id="UP000023152">
    <property type="component" value="Unassembled WGS sequence"/>
</dbReference>
<dbReference type="EMBL" id="ASPP01009914">
    <property type="protein sequence ID" value="ETO23468.1"/>
    <property type="molecule type" value="Genomic_DNA"/>
</dbReference>
<name>X6NC50_RETFI</name>
<dbReference type="AlphaFoldDB" id="X6NC50"/>
<evidence type="ECO:0000313" key="1">
    <source>
        <dbReference type="EMBL" id="ETO23468.1"/>
    </source>
</evidence>
<gene>
    <name evidence="1" type="ORF">RFI_13713</name>
</gene>
<organism evidence="1 2">
    <name type="scientific">Reticulomyxa filosa</name>
    <dbReference type="NCBI Taxonomy" id="46433"/>
    <lineage>
        <taxon>Eukaryota</taxon>
        <taxon>Sar</taxon>
        <taxon>Rhizaria</taxon>
        <taxon>Retaria</taxon>
        <taxon>Foraminifera</taxon>
        <taxon>Monothalamids</taxon>
        <taxon>Reticulomyxidae</taxon>
        <taxon>Reticulomyxa</taxon>
    </lineage>
</organism>